<dbReference type="EMBL" id="KK119112">
    <property type="protein sequence ID" value="KFM74770.1"/>
    <property type="molecule type" value="Genomic_DNA"/>
</dbReference>
<evidence type="ECO:0000313" key="2">
    <source>
        <dbReference type="Proteomes" id="UP000054359"/>
    </source>
</evidence>
<dbReference type="AlphaFoldDB" id="A0A087UBN1"/>
<evidence type="ECO:0000313" key="1">
    <source>
        <dbReference type="EMBL" id="KFM74770.1"/>
    </source>
</evidence>
<keyword evidence="2" id="KW-1185">Reference proteome</keyword>
<sequence length="85" mass="10006">MTVIIILRDFSAVSQKIKTYSSVYITRGNPRFLCPRQSTPSIILYCRVIRIFFEAREVKNVHCLLQDSNLDLSNTRRVSYRYTTK</sequence>
<gene>
    <name evidence="1" type="ORF">X975_11888</name>
</gene>
<feature type="non-terminal residue" evidence="1">
    <location>
        <position position="85"/>
    </location>
</feature>
<reference evidence="1 2" key="1">
    <citation type="submission" date="2013-11" db="EMBL/GenBank/DDBJ databases">
        <title>Genome sequencing of Stegodyphus mimosarum.</title>
        <authorList>
            <person name="Bechsgaard J."/>
        </authorList>
    </citation>
    <scope>NUCLEOTIDE SEQUENCE [LARGE SCALE GENOMIC DNA]</scope>
</reference>
<organism evidence="1 2">
    <name type="scientific">Stegodyphus mimosarum</name>
    <name type="common">African social velvet spider</name>
    <dbReference type="NCBI Taxonomy" id="407821"/>
    <lineage>
        <taxon>Eukaryota</taxon>
        <taxon>Metazoa</taxon>
        <taxon>Ecdysozoa</taxon>
        <taxon>Arthropoda</taxon>
        <taxon>Chelicerata</taxon>
        <taxon>Arachnida</taxon>
        <taxon>Araneae</taxon>
        <taxon>Araneomorphae</taxon>
        <taxon>Entelegynae</taxon>
        <taxon>Eresoidea</taxon>
        <taxon>Eresidae</taxon>
        <taxon>Stegodyphus</taxon>
    </lineage>
</organism>
<proteinExistence type="predicted"/>
<dbReference type="Proteomes" id="UP000054359">
    <property type="component" value="Unassembled WGS sequence"/>
</dbReference>
<accession>A0A087UBN1</accession>
<name>A0A087UBN1_STEMI</name>
<protein>
    <submittedName>
        <fullName evidence="1">Uncharacterized protein</fullName>
    </submittedName>
</protein>